<accession>A0A2T9Y7W2</accession>
<evidence type="ECO:0000313" key="2">
    <source>
        <dbReference type="Proteomes" id="UP000245699"/>
    </source>
</evidence>
<dbReference type="EMBL" id="MBFT01000630">
    <property type="protein sequence ID" value="PVU88405.1"/>
    <property type="molecule type" value="Genomic_DNA"/>
</dbReference>
<dbReference type="AlphaFoldDB" id="A0A2T9Y7W2"/>
<organism evidence="1 2">
    <name type="scientific">Furculomyces boomerangus</name>
    <dbReference type="NCBI Taxonomy" id="61424"/>
    <lineage>
        <taxon>Eukaryota</taxon>
        <taxon>Fungi</taxon>
        <taxon>Fungi incertae sedis</taxon>
        <taxon>Zoopagomycota</taxon>
        <taxon>Kickxellomycotina</taxon>
        <taxon>Harpellomycetes</taxon>
        <taxon>Harpellales</taxon>
        <taxon>Harpellaceae</taxon>
        <taxon>Furculomyces</taxon>
    </lineage>
</organism>
<reference evidence="1 2" key="1">
    <citation type="journal article" date="2018" name="MBio">
        <title>Comparative Genomics Reveals the Core Gene Toolbox for the Fungus-Insect Symbiosis.</title>
        <authorList>
            <person name="Wang Y."/>
            <person name="Stata M."/>
            <person name="Wang W."/>
            <person name="Stajich J.E."/>
            <person name="White M.M."/>
            <person name="Moncalvo J.M."/>
        </authorList>
    </citation>
    <scope>NUCLEOTIDE SEQUENCE [LARGE SCALE GENOMIC DNA]</scope>
    <source>
        <strain evidence="1 2">AUS-77-4</strain>
    </source>
</reference>
<sequence>MKMMIKFVLLNSYTFSRNERMYFYLFHSHYFFSFEYTPRFPSPIPKPNRLNDSSSLIQILISMTLQINEITFLHLIQPLKNNPVPVYKNGKFHRHFEVV</sequence>
<gene>
    <name evidence="1" type="ORF">BB559_005577</name>
</gene>
<name>A0A2T9Y7W2_9FUNG</name>
<proteinExistence type="predicted"/>
<keyword evidence="2" id="KW-1185">Reference proteome</keyword>
<protein>
    <submittedName>
        <fullName evidence="1">Uncharacterized protein</fullName>
    </submittedName>
</protein>
<evidence type="ECO:0000313" key="1">
    <source>
        <dbReference type="EMBL" id="PVU88405.1"/>
    </source>
</evidence>
<comment type="caution">
    <text evidence="1">The sequence shown here is derived from an EMBL/GenBank/DDBJ whole genome shotgun (WGS) entry which is preliminary data.</text>
</comment>
<dbReference type="Proteomes" id="UP000245699">
    <property type="component" value="Unassembled WGS sequence"/>
</dbReference>